<protein>
    <recommendedName>
        <fullName evidence="3">MBL fold metallo-hydrolase</fullName>
    </recommendedName>
</protein>
<evidence type="ECO:0008006" key="3">
    <source>
        <dbReference type="Google" id="ProtNLM"/>
    </source>
</evidence>
<evidence type="ECO:0000313" key="1">
    <source>
        <dbReference type="EMBL" id="WZP15251.1"/>
    </source>
</evidence>
<sequence length="63" mass="6717">MSENFNSFDIGCVDGPRNTPWNTADLQIATPENTCVIFTAGRALDPFGGQADALRSMGIDVPT</sequence>
<evidence type="ECO:0000313" key="2">
    <source>
        <dbReference type="Proteomes" id="UP001448858"/>
    </source>
</evidence>
<organism evidence="1 2">
    <name type="scientific">Arthrobacter citreus</name>
    <dbReference type="NCBI Taxonomy" id="1670"/>
    <lineage>
        <taxon>Bacteria</taxon>
        <taxon>Bacillati</taxon>
        <taxon>Actinomycetota</taxon>
        <taxon>Actinomycetes</taxon>
        <taxon>Micrococcales</taxon>
        <taxon>Micrococcaceae</taxon>
        <taxon>Arthrobacter</taxon>
    </lineage>
</organism>
<dbReference type="EMBL" id="CP151657">
    <property type="protein sequence ID" value="WZP15251.1"/>
    <property type="molecule type" value="Genomic_DNA"/>
</dbReference>
<dbReference type="Proteomes" id="UP001448858">
    <property type="component" value="Chromosome"/>
</dbReference>
<gene>
    <name evidence="1" type="ORF">AAE021_13880</name>
</gene>
<name>A0ABZ2ZSV1_9MICC</name>
<accession>A0ABZ2ZSV1</accession>
<keyword evidence="2" id="KW-1185">Reference proteome</keyword>
<reference evidence="1 2" key="1">
    <citation type="submission" date="2024-04" db="EMBL/GenBank/DDBJ databases">
        <title>Arthrobacter sp. from Plains bison fecal sample.</title>
        <authorList>
            <person name="Ruzzini A."/>
        </authorList>
    </citation>
    <scope>NUCLEOTIDE SEQUENCE [LARGE SCALE GENOMIC DNA]</scope>
    <source>
        <strain evidence="1 2">EINP1</strain>
    </source>
</reference>
<proteinExistence type="predicted"/>
<dbReference type="RefSeq" id="WP_342022917.1">
    <property type="nucleotide sequence ID" value="NZ_CP151657.1"/>
</dbReference>